<dbReference type="InterPro" id="IPR012347">
    <property type="entry name" value="Ferritin-like"/>
</dbReference>
<evidence type="ECO:0000313" key="1">
    <source>
        <dbReference type="EMBL" id="MBP1949914.1"/>
    </source>
</evidence>
<proteinExistence type="predicted"/>
<accession>A0ABS4HG61</accession>
<organism evidence="1 2">
    <name type="scientific">Virgibacillus litoralis</name>
    <dbReference type="NCBI Taxonomy" id="578221"/>
    <lineage>
        <taxon>Bacteria</taxon>
        <taxon>Bacillati</taxon>
        <taxon>Bacillota</taxon>
        <taxon>Bacilli</taxon>
        <taxon>Bacillales</taxon>
        <taxon>Bacillaceae</taxon>
        <taxon>Virgibacillus</taxon>
    </lineage>
</organism>
<protein>
    <recommendedName>
        <fullName evidence="3">DUF3231 family protein</fullName>
    </recommendedName>
</protein>
<dbReference type="Proteomes" id="UP001519328">
    <property type="component" value="Unassembled WGS sequence"/>
</dbReference>
<reference evidence="1 2" key="1">
    <citation type="submission" date="2021-03" db="EMBL/GenBank/DDBJ databases">
        <title>Genomic Encyclopedia of Type Strains, Phase IV (KMG-IV): sequencing the most valuable type-strain genomes for metagenomic binning, comparative biology and taxonomic classification.</title>
        <authorList>
            <person name="Goeker M."/>
        </authorList>
    </citation>
    <scope>NUCLEOTIDE SEQUENCE [LARGE SCALE GENOMIC DNA]</scope>
    <source>
        <strain evidence="1 2">DSM 21085</strain>
    </source>
</reference>
<gene>
    <name evidence="1" type="ORF">J2Z82_002870</name>
</gene>
<name>A0ABS4HG61_9BACI</name>
<keyword evidence="2" id="KW-1185">Reference proteome</keyword>
<dbReference type="InterPro" id="IPR021617">
    <property type="entry name" value="DUF3231"/>
</dbReference>
<dbReference type="EMBL" id="JAGGKK010000016">
    <property type="protein sequence ID" value="MBP1949914.1"/>
    <property type="molecule type" value="Genomic_DNA"/>
</dbReference>
<evidence type="ECO:0008006" key="3">
    <source>
        <dbReference type="Google" id="ProtNLM"/>
    </source>
</evidence>
<dbReference type="RefSeq" id="WP_209481385.1">
    <property type="nucleotide sequence ID" value="NZ_JAGGKK010000016.1"/>
</dbReference>
<comment type="caution">
    <text evidence="1">The sequence shown here is derived from an EMBL/GenBank/DDBJ whole genome shotgun (WGS) entry which is preliminary data.</text>
</comment>
<sequence length="330" mass="37476">MTTQANITSSEIANLWSAYNDNAATIIKMKYVLAIMEDNEIRPIAEKTKQFAEQNIEQIKRIYKNEDHAVPVGFTDADVDLTAPRLFADSFFLVFLQNKFTMNLTSYAMGLTHSTRSDIRNFFTQCIDTSEQIYNETTDLMLSKGIYARSPFIPVPKTVDTVERQNFLTGWLGNRRPLTAIEIDQLFFNIQRNAVGHALLIGFSQVAKAKEVREYMRRGADIAEKHIKIFNSVLTEEDLPSSMIWSSNIEETTVSPFSDKLLMYEVTGTTQAGVGYYGQSLAAAQRRDLGSHYMRVLGESLEYGEDGANITIKHAWLEEPPQAVDRRRKI</sequence>
<dbReference type="Gene3D" id="1.20.1260.10">
    <property type="match status" value="2"/>
</dbReference>
<evidence type="ECO:0000313" key="2">
    <source>
        <dbReference type="Proteomes" id="UP001519328"/>
    </source>
</evidence>
<dbReference type="Pfam" id="PF11553">
    <property type="entry name" value="DUF3231"/>
    <property type="match status" value="2"/>
</dbReference>